<dbReference type="Proteomes" id="UP000786811">
    <property type="component" value="Unassembled WGS sequence"/>
</dbReference>
<dbReference type="FunFam" id="2.60.40.1910:FF:000008">
    <property type="entry name" value="Aminopeptidase"/>
    <property type="match status" value="1"/>
</dbReference>
<keyword evidence="14" id="KW-0449">Lipoprotein</keyword>
<feature type="chain" id="PRO_5035272286" evidence="15">
    <location>
        <begin position="20"/>
        <end position="812"/>
    </location>
</feature>
<evidence type="ECO:0000256" key="5">
    <source>
        <dbReference type="ARBA" id="ARBA00022622"/>
    </source>
</evidence>
<keyword evidence="13" id="KW-0325">Glycoprotein</keyword>
<reference evidence="17" key="1">
    <citation type="submission" date="2021-04" db="EMBL/GenBank/DDBJ databases">
        <authorList>
            <person name="Chebbi M.A.C M."/>
        </authorList>
    </citation>
    <scope>NUCLEOTIDE SEQUENCE</scope>
</reference>
<feature type="signal peptide" evidence="15">
    <location>
        <begin position="1"/>
        <end position="19"/>
    </location>
</feature>
<dbReference type="GO" id="GO:0098552">
    <property type="term" value="C:side of membrane"/>
    <property type="evidence" value="ECO:0007669"/>
    <property type="project" value="UniProtKB-KW"/>
</dbReference>
<evidence type="ECO:0000256" key="1">
    <source>
        <dbReference type="ARBA" id="ARBA00001947"/>
    </source>
</evidence>
<organism evidence="17 18">
    <name type="scientific">Cotesia congregata</name>
    <name type="common">Parasitoid wasp</name>
    <name type="synonym">Apanteles congregatus</name>
    <dbReference type="NCBI Taxonomy" id="51543"/>
    <lineage>
        <taxon>Eukaryota</taxon>
        <taxon>Metazoa</taxon>
        <taxon>Ecdysozoa</taxon>
        <taxon>Arthropoda</taxon>
        <taxon>Hexapoda</taxon>
        <taxon>Insecta</taxon>
        <taxon>Pterygota</taxon>
        <taxon>Neoptera</taxon>
        <taxon>Endopterygota</taxon>
        <taxon>Hymenoptera</taxon>
        <taxon>Apocrita</taxon>
        <taxon>Ichneumonoidea</taxon>
        <taxon>Braconidae</taxon>
        <taxon>Microgastrinae</taxon>
        <taxon>Cotesia</taxon>
    </lineage>
</organism>
<keyword evidence="7" id="KW-0479">Metal-binding</keyword>
<evidence type="ECO:0000256" key="13">
    <source>
        <dbReference type="ARBA" id="ARBA00023180"/>
    </source>
</evidence>
<keyword evidence="9" id="KW-0378">Hydrolase</keyword>
<keyword evidence="8 15" id="KW-0732">Signal</keyword>
<evidence type="ECO:0000256" key="6">
    <source>
        <dbReference type="ARBA" id="ARBA00022670"/>
    </source>
</evidence>
<comment type="caution">
    <text evidence="17">The sequence shown here is derived from an EMBL/GenBank/DDBJ whole genome shotgun (WGS) entry which is preliminary data.</text>
</comment>
<comment type="similarity">
    <text evidence="3">Belongs to the peptidase M1 family.</text>
</comment>
<sequence length="812" mass="94773">MEVLFEALILFTICGCVSTEICSIYNNVPISKYNDHLRPIIDAQSYNINQSGELSINIEIKFECNIIIFNAENVTHISKIRLENTASHEIYTTYHYSISKNIILKISFAENIPPGSYKINFDYNSEINSPAVLSEWIVLTNFDDDHVDEKNSNATRVWLRKSALGHGKYLVKNVERLLEAFENFTGFSYNKNKYIKLDFFVVPKSPTSEHLSGDFIYVDEEIFVNEDNIATNNNEKLFRSIVEMMINQAYNKKFQKYKLPVQLKEYLVYYITDQATNNWHLMDLFTFKQRFIIFDGDFLFNRLIYGAMGDHFPVGGSIIRMIAHIIGETNFKAAVDNLLEGRGKAGTFTSNLNKISTGNKKFLEQVIENVEDYKGHPVVTIERNYQANSAIIKQSVLKRSSNKTSSKRNWVPLNFATQYDADFDDTTVTMWFDPKIESLEIVTPPPDQWVICNKQQFGYYRVNYDERNWKLITNYLKSENYKKIHVLNRAQLIDDAFVFAEFGYLNFNVAFDLARYLRIETEYVPWATFWEKMFRLYQYSSISGSQYYEPFKNMILELSGPLERKFLSDAAFDGNDRMERLNKIAFIKWTCFYGSTLCRNYSLVILKNWLADPVKNPLLEDVRKEILCAGIRSADKETWEKLLEKYSIDKDDTILFALMCSSKYELLHKLITMFINGQLVQINPWYFLIKIVKQSPIGLDTIIRFIYNKQDVIHSMHDHNHLNSSTGFITNYGEVTYDMNHFQAFVDSFCTVIEQFITNNQQLDKFKKILGDNLDVIGSREVGKYLYFAQMKVHASTLVSNSMKAYWNFEEK</sequence>
<gene>
    <name evidence="17" type="ORF">HICCMSTLAB_LOCUS10558</name>
</gene>
<evidence type="ECO:0000256" key="12">
    <source>
        <dbReference type="ARBA" id="ARBA00023136"/>
    </source>
</evidence>
<dbReference type="EMBL" id="CAJNRD030001123">
    <property type="protein sequence ID" value="CAG5101656.1"/>
    <property type="molecule type" value="Genomic_DNA"/>
</dbReference>
<dbReference type="GO" id="GO:0006508">
    <property type="term" value="P:proteolysis"/>
    <property type="evidence" value="ECO:0007669"/>
    <property type="project" value="UniProtKB-KW"/>
</dbReference>
<dbReference type="Gene3D" id="2.60.40.1910">
    <property type="match status" value="1"/>
</dbReference>
<evidence type="ECO:0000256" key="7">
    <source>
        <dbReference type="ARBA" id="ARBA00022723"/>
    </source>
</evidence>
<keyword evidence="6" id="KW-0645">Protease</keyword>
<dbReference type="GO" id="GO:0008270">
    <property type="term" value="F:zinc ion binding"/>
    <property type="evidence" value="ECO:0007669"/>
    <property type="project" value="TreeGrafter"/>
</dbReference>
<evidence type="ECO:0000256" key="8">
    <source>
        <dbReference type="ARBA" id="ARBA00022729"/>
    </source>
</evidence>
<dbReference type="InterPro" id="IPR024571">
    <property type="entry name" value="ERAP1-like_C_dom"/>
</dbReference>
<dbReference type="GO" id="GO:0005737">
    <property type="term" value="C:cytoplasm"/>
    <property type="evidence" value="ECO:0007669"/>
    <property type="project" value="TreeGrafter"/>
</dbReference>
<evidence type="ECO:0000256" key="10">
    <source>
        <dbReference type="ARBA" id="ARBA00022833"/>
    </source>
</evidence>
<evidence type="ECO:0000256" key="4">
    <source>
        <dbReference type="ARBA" id="ARBA00022475"/>
    </source>
</evidence>
<dbReference type="AlphaFoldDB" id="A0A8J2MQS1"/>
<evidence type="ECO:0000256" key="14">
    <source>
        <dbReference type="ARBA" id="ARBA00023288"/>
    </source>
</evidence>
<keyword evidence="4" id="KW-1003">Cell membrane</keyword>
<keyword evidence="12" id="KW-0472">Membrane</keyword>
<evidence type="ECO:0000256" key="11">
    <source>
        <dbReference type="ARBA" id="ARBA00023049"/>
    </source>
</evidence>
<dbReference type="PANTHER" id="PTHR11533">
    <property type="entry name" value="PROTEASE M1 ZINC METALLOPROTEASE"/>
    <property type="match status" value="1"/>
</dbReference>
<dbReference type="GO" id="GO:0070006">
    <property type="term" value="F:metalloaminopeptidase activity"/>
    <property type="evidence" value="ECO:0007669"/>
    <property type="project" value="TreeGrafter"/>
</dbReference>
<dbReference type="GO" id="GO:0005886">
    <property type="term" value="C:plasma membrane"/>
    <property type="evidence" value="ECO:0007669"/>
    <property type="project" value="UniProtKB-SubCell"/>
</dbReference>
<dbReference type="GO" id="GO:0005615">
    <property type="term" value="C:extracellular space"/>
    <property type="evidence" value="ECO:0007669"/>
    <property type="project" value="TreeGrafter"/>
</dbReference>
<evidence type="ECO:0000256" key="9">
    <source>
        <dbReference type="ARBA" id="ARBA00022801"/>
    </source>
</evidence>
<keyword evidence="11" id="KW-0482">Metalloprotease</keyword>
<dbReference type="Gene3D" id="2.60.40.1730">
    <property type="entry name" value="tricorn interacting facor f3 domain"/>
    <property type="match status" value="1"/>
</dbReference>
<evidence type="ECO:0000256" key="2">
    <source>
        <dbReference type="ARBA" id="ARBA00004609"/>
    </source>
</evidence>
<keyword evidence="18" id="KW-1185">Reference proteome</keyword>
<keyword evidence="5" id="KW-0336">GPI-anchor</keyword>
<dbReference type="Gene3D" id="1.25.50.20">
    <property type="match status" value="1"/>
</dbReference>
<evidence type="ECO:0000313" key="18">
    <source>
        <dbReference type="Proteomes" id="UP000786811"/>
    </source>
</evidence>
<proteinExistence type="inferred from homology"/>
<evidence type="ECO:0000313" key="17">
    <source>
        <dbReference type="EMBL" id="CAG5101656.1"/>
    </source>
</evidence>
<dbReference type="PANTHER" id="PTHR11533:SF294">
    <property type="entry name" value="THYROTROPIN-RELEASING HORMONE-DEGRADING ECTOENZYME"/>
    <property type="match status" value="1"/>
</dbReference>
<evidence type="ECO:0000259" key="16">
    <source>
        <dbReference type="Pfam" id="PF11838"/>
    </source>
</evidence>
<dbReference type="Gene3D" id="1.10.390.10">
    <property type="entry name" value="Neutral Protease Domain 2"/>
    <property type="match status" value="1"/>
</dbReference>
<dbReference type="InterPro" id="IPR050344">
    <property type="entry name" value="Peptidase_M1_aminopeptidases"/>
</dbReference>
<dbReference type="GO" id="GO:0043171">
    <property type="term" value="P:peptide catabolic process"/>
    <property type="evidence" value="ECO:0007669"/>
    <property type="project" value="TreeGrafter"/>
</dbReference>
<evidence type="ECO:0000256" key="3">
    <source>
        <dbReference type="ARBA" id="ARBA00010136"/>
    </source>
</evidence>
<accession>A0A8J2MQS1</accession>
<dbReference type="GO" id="GO:0042277">
    <property type="term" value="F:peptide binding"/>
    <property type="evidence" value="ECO:0007669"/>
    <property type="project" value="TreeGrafter"/>
</dbReference>
<name>A0A8J2MQS1_COTCN</name>
<dbReference type="InterPro" id="IPR027268">
    <property type="entry name" value="Peptidase_M4/M1_CTD_sf"/>
</dbReference>
<feature type="domain" description="ERAP1-like C-terminal" evidence="16">
    <location>
        <begin position="449"/>
        <end position="745"/>
    </location>
</feature>
<protein>
    <submittedName>
        <fullName evidence="17">Similar to APN1: Aminopeptidase N (Plutella xylostella)</fullName>
    </submittedName>
</protein>
<dbReference type="InterPro" id="IPR042097">
    <property type="entry name" value="Aminopeptidase_N-like_N_sf"/>
</dbReference>
<comment type="subcellular location">
    <subcellularLocation>
        <location evidence="2">Cell membrane</location>
        <topology evidence="2">Lipid-anchor</topology>
        <topology evidence="2">GPI-anchor</topology>
    </subcellularLocation>
</comment>
<keyword evidence="10" id="KW-0862">Zinc</keyword>
<dbReference type="OrthoDB" id="7554891at2759"/>
<dbReference type="Pfam" id="PF11838">
    <property type="entry name" value="ERAP1_C"/>
    <property type="match status" value="1"/>
</dbReference>
<evidence type="ECO:0000256" key="15">
    <source>
        <dbReference type="SAM" id="SignalP"/>
    </source>
</evidence>
<keyword evidence="17" id="KW-0031">Aminopeptidase</keyword>
<comment type="cofactor">
    <cofactor evidence="1">
        <name>Zn(2+)</name>
        <dbReference type="ChEBI" id="CHEBI:29105"/>
    </cofactor>
</comment>